<feature type="region of interest" description="Disordered" evidence="1">
    <location>
        <begin position="263"/>
        <end position="295"/>
    </location>
</feature>
<feature type="compositionally biased region" description="Basic and acidic residues" evidence="1">
    <location>
        <begin position="266"/>
        <end position="276"/>
    </location>
</feature>
<proteinExistence type="predicted"/>
<sequence length="295" mass="31394">MATATGSMRERPSPSSSMQSAAHHCCRQDHAAPEAHDSEPSVDPGAPKANGGGSARERAPAAGSVKERVVKSGFAQDDGLASRSAQPTGQRALIHRGLPLWSCLLLISLFAPLSVGRRDRADACVLCRTSSARIEPSPVLLVHHGHHPDKTKTCKLARLCPSIGSPLMGFCHGIRHLPGWLSLAAPLRRRLRCVEAARQVPYLPPSIPSIGGHVHLPLLLSSSTPILSSIGGNNPFARIVCQMFPQLGDLPNSTHLPYQVKPMMKNQKEDKSETKGTKKKADKGANKLGAAQASS</sequence>
<reference evidence="2" key="2">
    <citation type="submission" date="2015-04" db="UniProtKB">
        <authorList>
            <consortium name="EnsemblPlants"/>
        </authorList>
    </citation>
    <scope>IDENTIFICATION</scope>
</reference>
<dbReference type="EnsemblPlants" id="OGLUM01G14990.1">
    <property type="protein sequence ID" value="OGLUM01G14990.1"/>
    <property type="gene ID" value="OGLUM01G14990"/>
</dbReference>
<feature type="compositionally biased region" description="Basic and acidic residues" evidence="1">
    <location>
        <begin position="55"/>
        <end position="69"/>
    </location>
</feature>
<keyword evidence="3" id="KW-1185">Reference proteome</keyword>
<evidence type="ECO:0000256" key="1">
    <source>
        <dbReference type="SAM" id="MobiDB-lite"/>
    </source>
</evidence>
<dbReference type="HOGENOM" id="CLU_944526_0_0_1"/>
<feature type="region of interest" description="Disordered" evidence="1">
    <location>
        <begin position="1"/>
        <end position="69"/>
    </location>
</feature>
<accession>A0A0D9Y7K5</accession>
<name>A0A0D9Y7K5_9ORYZ</name>
<dbReference type="AlphaFoldDB" id="A0A0D9Y7K5"/>
<dbReference type="Gramene" id="OGLUM01G14990.1">
    <property type="protein sequence ID" value="OGLUM01G14990.1"/>
    <property type="gene ID" value="OGLUM01G14990"/>
</dbReference>
<evidence type="ECO:0000313" key="3">
    <source>
        <dbReference type="Proteomes" id="UP000026961"/>
    </source>
</evidence>
<dbReference type="Proteomes" id="UP000026961">
    <property type="component" value="Chromosome 1"/>
</dbReference>
<organism evidence="2">
    <name type="scientific">Oryza glumipatula</name>
    <dbReference type="NCBI Taxonomy" id="40148"/>
    <lineage>
        <taxon>Eukaryota</taxon>
        <taxon>Viridiplantae</taxon>
        <taxon>Streptophyta</taxon>
        <taxon>Embryophyta</taxon>
        <taxon>Tracheophyta</taxon>
        <taxon>Spermatophyta</taxon>
        <taxon>Magnoliopsida</taxon>
        <taxon>Liliopsida</taxon>
        <taxon>Poales</taxon>
        <taxon>Poaceae</taxon>
        <taxon>BOP clade</taxon>
        <taxon>Oryzoideae</taxon>
        <taxon>Oryzeae</taxon>
        <taxon>Oryzinae</taxon>
        <taxon>Oryza</taxon>
    </lineage>
</organism>
<dbReference type="STRING" id="40148.A0A0D9Y7K5"/>
<evidence type="ECO:0000313" key="2">
    <source>
        <dbReference type="EnsemblPlants" id="OGLUM01G14990.1"/>
    </source>
</evidence>
<feature type="compositionally biased region" description="Basic and acidic residues" evidence="1">
    <location>
        <begin position="26"/>
        <end position="39"/>
    </location>
</feature>
<reference evidence="2" key="3">
    <citation type="submission" date="2018-05" db="EMBL/GenBank/DDBJ databases">
        <title>OgluRS3 (Oryza glumaepatula Reference Sequence Version 3).</title>
        <authorList>
            <person name="Zhang J."/>
            <person name="Kudrna D."/>
            <person name="Lee S."/>
            <person name="Talag J."/>
            <person name="Welchert J."/>
            <person name="Wing R.A."/>
        </authorList>
    </citation>
    <scope>NUCLEOTIDE SEQUENCE [LARGE SCALE GENOMIC DNA]</scope>
</reference>
<protein>
    <submittedName>
        <fullName evidence="2">Uncharacterized protein</fullName>
    </submittedName>
</protein>
<reference evidence="2" key="1">
    <citation type="submission" date="2013-08" db="EMBL/GenBank/DDBJ databases">
        <title>Oryza genome evolution.</title>
        <authorList>
            <person name="Wing R.A."/>
            <person name="Panaud O."/>
            <person name="Oliveira A.C."/>
        </authorList>
    </citation>
    <scope>NUCLEOTIDE SEQUENCE</scope>
</reference>